<feature type="chain" id="PRO_5032336891" evidence="1">
    <location>
        <begin position="26"/>
        <end position="435"/>
    </location>
</feature>
<dbReference type="PROSITE" id="PS51318">
    <property type="entry name" value="TAT"/>
    <property type="match status" value="1"/>
</dbReference>
<dbReference type="KEGG" id="luo:HHL09_02450"/>
<evidence type="ECO:0000313" key="2">
    <source>
        <dbReference type="EMBL" id="QJE94685.1"/>
    </source>
</evidence>
<keyword evidence="1" id="KW-0732">Signal</keyword>
<sequence>MTPRRTFLKSIAATLAVPAFPSLQAATQAAAKLGAPTRMAFIYIPNGVNLDLWRPQGSGKDYTLSKTLEPLADLRDHFSVLRGLDHDKAFANGDGAGDHARANATFLTGVQARKTAGADVELGESVDQIAARHIGANTRLSSLELSTDPARSSGNCDSGYSCAYQFNLSWINDTTPAPAERDPRLVFEKMFGSGNEKEDSRRRAYRKSILDFVMADAKRLQTRLGSTDRGKMDEYLTAVRDVEQRIEKAEKFRKEVPEDKRPNGVPEGYGEHMRMMFDLMHLAFQTDTTRVSSFLLAHDGSNRTFPEIEVHSAHHELSHHRSNPQTLESIGKIDRFYVEQLAYFLRKMRDTPDGEGSLLDHSMIVYGGGIADGNRHNHDDLPVLLAGRGNGTLKPGRVIEAPKGTPMTNLYLSLLDRMGVKANRIGDSTGVFEKV</sequence>
<accession>A0A858RDB1</accession>
<dbReference type="InterPro" id="IPR011447">
    <property type="entry name" value="DUF1552"/>
</dbReference>
<protein>
    <submittedName>
        <fullName evidence="2">DUF1552 domain-containing protein</fullName>
    </submittedName>
</protein>
<dbReference type="AlphaFoldDB" id="A0A858RDB1"/>
<dbReference type="EMBL" id="CP051774">
    <property type="protein sequence ID" value="QJE94685.1"/>
    <property type="molecule type" value="Genomic_DNA"/>
</dbReference>
<gene>
    <name evidence="2" type="ORF">HHL09_02450</name>
</gene>
<evidence type="ECO:0000313" key="3">
    <source>
        <dbReference type="Proteomes" id="UP000501812"/>
    </source>
</evidence>
<dbReference type="InterPro" id="IPR006311">
    <property type="entry name" value="TAT_signal"/>
</dbReference>
<organism evidence="2 3">
    <name type="scientific">Luteolibacter luteus</name>
    <dbReference type="NCBI Taxonomy" id="2728835"/>
    <lineage>
        <taxon>Bacteria</taxon>
        <taxon>Pseudomonadati</taxon>
        <taxon>Verrucomicrobiota</taxon>
        <taxon>Verrucomicrobiia</taxon>
        <taxon>Verrucomicrobiales</taxon>
        <taxon>Verrucomicrobiaceae</taxon>
        <taxon>Luteolibacter</taxon>
    </lineage>
</organism>
<proteinExistence type="predicted"/>
<dbReference type="Pfam" id="PF07586">
    <property type="entry name" value="HXXSHH"/>
    <property type="match status" value="1"/>
</dbReference>
<reference evidence="2 3" key="1">
    <citation type="submission" date="2020-04" db="EMBL/GenBank/DDBJ databases">
        <title>Luteolibacter sp. G-1-1-1 isolated from soil.</title>
        <authorList>
            <person name="Dahal R.H."/>
        </authorList>
    </citation>
    <scope>NUCLEOTIDE SEQUENCE [LARGE SCALE GENOMIC DNA]</scope>
    <source>
        <strain evidence="2 3">G-1-1-1</strain>
    </source>
</reference>
<keyword evidence="3" id="KW-1185">Reference proteome</keyword>
<feature type="signal peptide" evidence="1">
    <location>
        <begin position="1"/>
        <end position="25"/>
    </location>
</feature>
<name>A0A858RDB1_9BACT</name>
<dbReference type="RefSeq" id="WP_169452906.1">
    <property type="nucleotide sequence ID" value="NZ_CP051774.1"/>
</dbReference>
<evidence type="ECO:0000256" key="1">
    <source>
        <dbReference type="SAM" id="SignalP"/>
    </source>
</evidence>
<dbReference type="Proteomes" id="UP000501812">
    <property type="component" value="Chromosome"/>
</dbReference>